<dbReference type="PROSITE" id="PS51257">
    <property type="entry name" value="PROKAR_LIPOPROTEIN"/>
    <property type="match status" value="1"/>
</dbReference>
<dbReference type="PANTHER" id="PTHR36933:SF1">
    <property type="entry name" value="SLL0788 PROTEIN"/>
    <property type="match status" value="1"/>
</dbReference>
<feature type="region of interest" description="Disordered" evidence="1">
    <location>
        <begin position="30"/>
        <end position="51"/>
    </location>
</feature>
<reference evidence="3" key="1">
    <citation type="submission" date="2020-05" db="EMBL/GenBank/DDBJ databases">
        <authorList>
            <person name="Chiriac C."/>
            <person name="Salcher M."/>
            <person name="Ghai R."/>
            <person name="Kavagutti S V."/>
        </authorList>
    </citation>
    <scope>NUCLEOTIDE SEQUENCE</scope>
</reference>
<dbReference type="InterPro" id="IPR005183">
    <property type="entry name" value="DUF305_CopM-like"/>
</dbReference>
<dbReference type="EMBL" id="CAFBOZ010000113">
    <property type="protein sequence ID" value="CAB5004603.1"/>
    <property type="molecule type" value="Genomic_DNA"/>
</dbReference>
<organism evidence="3">
    <name type="scientific">freshwater metagenome</name>
    <dbReference type="NCBI Taxonomy" id="449393"/>
    <lineage>
        <taxon>unclassified sequences</taxon>
        <taxon>metagenomes</taxon>
        <taxon>ecological metagenomes</taxon>
    </lineage>
</organism>
<dbReference type="AlphaFoldDB" id="A0A6J7PN20"/>
<evidence type="ECO:0000256" key="1">
    <source>
        <dbReference type="SAM" id="MobiDB-lite"/>
    </source>
</evidence>
<protein>
    <submittedName>
        <fullName evidence="3">Unannotated protein</fullName>
    </submittedName>
</protein>
<dbReference type="InterPro" id="IPR012347">
    <property type="entry name" value="Ferritin-like"/>
</dbReference>
<gene>
    <name evidence="3" type="ORF">UFOPK3992_00895</name>
</gene>
<evidence type="ECO:0000259" key="2">
    <source>
        <dbReference type="Pfam" id="PF03713"/>
    </source>
</evidence>
<name>A0A6J7PN20_9ZZZZ</name>
<dbReference type="PANTHER" id="PTHR36933">
    <property type="entry name" value="SLL0788 PROTEIN"/>
    <property type="match status" value="1"/>
</dbReference>
<dbReference type="Gene3D" id="1.20.1260.10">
    <property type="match status" value="1"/>
</dbReference>
<evidence type="ECO:0000313" key="3">
    <source>
        <dbReference type="EMBL" id="CAB5004603.1"/>
    </source>
</evidence>
<feature type="domain" description="DUF305" evidence="2">
    <location>
        <begin position="59"/>
        <end position="210"/>
    </location>
</feature>
<sequence length="212" mass="21052">MIAKPLAAAGAALALATVLAACGGGAHTSSGGSTSAAAHGSDHSGGSADSAGSAGSAADIVYAQQMIPHHAQAIELADLAASKAASPEVKALAVQIKAAQDPEIQVMNTWLTAWGAEPIGDMDGSDSGHAGHGMDMGDGMMSEQDMAALAALDGAAFDQMWLTMVVAHHEGAIAMAQQILVTSANAEVRVLAQAVIDGQSAEIATIQKLLST</sequence>
<accession>A0A6J7PN20</accession>
<proteinExistence type="predicted"/>
<dbReference type="Pfam" id="PF03713">
    <property type="entry name" value="DUF305"/>
    <property type="match status" value="1"/>
</dbReference>